<accession>A0ABX2THE0</accession>
<evidence type="ECO:0000259" key="4">
    <source>
        <dbReference type="PROSITE" id="PS51819"/>
    </source>
</evidence>
<organism evidence="5 6">
    <name type="scientific">Azospirillum oleiclasticum</name>
    <dbReference type="NCBI Taxonomy" id="2735135"/>
    <lineage>
        <taxon>Bacteria</taxon>
        <taxon>Pseudomonadati</taxon>
        <taxon>Pseudomonadota</taxon>
        <taxon>Alphaproteobacteria</taxon>
        <taxon>Rhodospirillales</taxon>
        <taxon>Azospirillaceae</taxon>
        <taxon>Azospirillum</taxon>
    </lineage>
</organism>
<comment type="similarity">
    <text evidence="1">Belongs to the bleomycin resistance protein family.</text>
</comment>
<dbReference type="Gene3D" id="3.10.180.10">
    <property type="entry name" value="2,3-Dihydroxybiphenyl 1,2-Dioxygenase, domain 1"/>
    <property type="match status" value="1"/>
</dbReference>
<sequence length="115" mass="12980">MLRIFSVEKALEFYVDYLGCSVDWEHRFAAGMPLYMQVSRDGLVFHLTEHHGDACPGSAVFIDIDGIDALAAELAARRYAYLNPAVEDAPWGARVLRLTDPFGNRLLFNEYRPEG</sequence>
<dbReference type="InterPro" id="IPR000335">
    <property type="entry name" value="Bleomycin-R"/>
</dbReference>
<evidence type="ECO:0000256" key="1">
    <source>
        <dbReference type="ARBA" id="ARBA00011051"/>
    </source>
</evidence>
<name>A0ABX2THE0_9PROT</name>
<keyword evidence="6" id="KW-1185">Reference proteome</keyword>
<dbReference type="InterPro" id="IPR029068">
    <property type="entry name" value="Glyas_Bleomycin-R_OHBP_Dase"/>
</dbReference>
<gene>
    <name evidence="5" type="ORF">HND93_29085</name>
</gene>
<dbReference type="Pfam" id="PF19581">
    <property type="entry name" value="Glyoxalase_7"/>
    <property type="match status" value="1"/>
</dbReference>
<comment type="caution">
    <text evidence="5">The sequence shown here is derived from an EMBL/GenBank/DDBJ whole genome shotgun (WGS) entry which is preliminary data.</text>
</comment>
<keyword evidence="3" id="KW-0046">Antibiotic resistance</keyword>
<evidence type="ECO:0000313" key="6">
    <source>
        <dbReference type="Proteomes" id="UP000584642"/>
    </source>
</evidence>
<reference evidence="5 6" key="1">
    <citation type="submission" date="2020-05" db="EMBL/GenBank/DDBJ databases">
        <title>Azospirillum oleiclasticum sp. nov, a nitrogen-fixing and heavy crude oil-emulsifying bacterium isolated from the crude oil of Yumen Oilfield.</title>
        <authorList>
            <person name="Wu D."/>
            <person name="Cai M."/>
            <person name="Zhang X."/>
        </authorList>
    </citation>
    <scope>NUCLEOTIDE SEQUENCE [LARGE SCALE GENOMIC DNA]</scope>
    <source>
        <strain evidence="5 6">ROY-1-1-2</strain>
    </source>
</reference>
<proteinExistence type="inferred from homology"/>
<feature type="domain" description="VOC" evidence="4">
    <location>
        <begin position="1"/>
        <end position="111"/>
    </location>
</feature>
<evidence type="ECO:0000256" key="2">
    <source>
        <dbReference type="ARBA" id="ARBA00021572"/>
    </source>
</evidence>
<evidence type="ECO:0000313" key="5">
    <source>
        <dbReference type="EMBL" id="NYZ23774.1"/>
    </source>
</evidence>
<dbReference type="InterPro" id="IPR037523">
    <property type="entry name" value="VOC_core"/>
</dbReference>
<dbReference type="EMBL" id="JABFDB010000031">
    <property type="protein sequence ID" value="NYZ23774.1"/>
    <property type="molecule type" value="Genomic_DNA"/>
</dbReference>
<evidence type="ECO:0000256" key="3">
    <source>
        <dbReference type="ARBA" id="ARBA00023251"/>
    </source>
</evidence>
<protein>
    <recommendedName>
        <fullName evidence="2">Bleomycin resistance protein</fullName>
    </recommendedName>
</protein>
<dbReference type="SUPFAM" id="SSF54593">
    <property type="entry name" value="Glyoxalase/Bleomycin resistance protein/Dihydroxybiphenyl dioxygenase"/>
    <property type="match status" value="1"/>
</dbReference>
<dbReference type="PROSITE" id="PS51819">
    <property type="entry name" value="VOC"/>
    <property type="match status" value="1"/>
</dbReference>
<dbReference type="Proteomes" id="UP000584642">
    <property type="component" value="Unassembled WGS sequence"/>
</dbReference>